<proteinExistence type="predicted"/>
<accession>A0AAD7AVR1</accession>
<organism evidence="3 4">
    <name type="scientific">Mycena albidolilacea</name>
    <dbReference type="NCBI Taxonomy" id="1033008"/>
    <lineage>
        <taxon>Eukaryota</taxon>
        <taxon>Fungi</taxon>
        <taxon>Dikarya</taxon>
        <taxon>Basidiomycota</taxon>
        <taxon>Agaricomycotina</taxon>
        <taxon>Agaricomycetes</taxon>
        <taxon>Agaricomycetidae</taxon>
        <taxon>Agaricales</taxon>
        <taxon>Marasmiineae</taxon>
        <taxon>Mycenaceae</taxon>
        <taxon>Mycena</taxon>
    </lineage>
</organism>
<dbReference type="AlphaFoldDB" id="A0AAD7AVR1"/>
<dbReference type="Proteomes" id="UP001218218">
    <property type="component" value="Unassembled WGS sequence"/>
</dbReference>
<sequence length="181" mass="19424">MIFFLFLAFAAVASALATPNTRFLTSRGSHAHVAKSLLGLDIDEYLSAHNTVRAAHGAVDLVWNTTLADRAASWASSCQVKHSDGTLLDAPYGENVVAATGHFPVSKAVQQFVLDESDYDPANPTYNHFTQVVWKSTTQLGCAVASCHDVFDRSLGTASYYVCLYDPAGNVVGQAPENVQV</sequence>
<reference evidence="3" key="1">
    <citation type="submission" date="2023-03" db="EMBL/GenBank/DDBJ databases">
        <title>Massive genome expansion in bonnet fungi (Mycena s.s.) driven by repeated elements and novel gene families across ecological guilds.</title>
        <authorList>
            <consortium name="Lawrence Berkeley National Laboratory"/>
            <person name="Harder C.B."/>
            <person name="Miyauchi S."/>
            <person name="Viragh M."/>
            <person name="Kuo A."/>
            <person name="Thoen E."/>
            <person name="Andreopoulos B."/>
            <person name="Lu D."/>
            <person name="Skrede I."/>
            <person name="Drula E."/>
            <person name="Henrissat B."/>
            <person name="Morin E."/>
            <person name="Kohler A."/>
            <person name="Barry K."/>
            <person name="LaButti K."/>
            <person name="Morin E."/>
            <person name="Salamov A."/>
            <person name="Lipzen A."/>
            <person name="Mereny Z."/>
            <person name="Hegedus B."/>
            <person name="Baldrian P."/>
            <person name="Stursova M."/>
            <person name="Weitz H."/>
            <person name="Taylor A."/>
            <person name="Grigoriev I.V."/>
            <person name="Nagy L.G."/>
            <person name="Martin F."/>
            <person name="Kauserud H."/>
        </authorList>
    </citation>
    <scope>NUCLEOTIDE SEQUENCE</scope>
    <source>
        <strain evidence="3">CBHHK002</strain>
    </source>
</reference>
<gene>
    <name evidence="3" type="ORF">DFH08DRAFT_831882</name>
</gene>
<feature type="chain" id="PRO_5042113450" evidence="1">
    <location>
        <begin position="18"/>
        <end position="181"/>
    </location>
</feature>
<dbReference type="PANTHER" id="PTHR10334">
    <property type="entry name" value="CYSTEINE-RICH SECRETORY PROTEIN-RELATED"/>
    <property type="match status" value="1"/>
</dbReference>
<dbReference type="SMART" id="SM00198">
    <property type="entry name" value="SCP"/>
    <property type="match status" value="1"/>
</dbReference>
<name>A0AAD7AVR1_9AGAR</name>
<evidence type="ECO:0000259" key="2">
    <source>
        <dbReference type="SMART" id="SM00198"/>
    </source>
</evidence>
<keyword evidence="1" id="KW-0732">Signal</keyword>
<dbReference type="Gene3D" id="3.40.33.10">
    <property type="entry name" value="CAP"/>
    <property type="match status" value="1"/>
</dbReference>
<dbReference type="InterPro" id="IPR001283">
    <property type="entry name" value="CRISP-related"/>
</dbReference>
<dbReference type="Pfam" id="PF00188">
    <property type="entry name" value="CAP"/>
    <property type="match status" value="1"/>
</dbReference>
<protein>
    <submittedName>
        <fullName evidence="3">PR-1-like protein</fullName>
    </submittedName>
</protein>
<comment type="caution">
    <text evidence="3">The sequence shown here is derived from an EMBL/GenBank/DDBJ whole genome shotgun (WGS) entry which is preliminary data.</text>
</comment>
<keyword evidence="4" id="KW-1185">Reference proteome</keyword>
<dbReference type="SUPFAM" id="SSF55797">
    <property type="entry name" value="PR-1-like"/>
    <property type="match status" value="1"/>
</dbReference>
<dbReference type="EMBL" id="JARIHO010000001">
    <property type="protein sequence ID" value="KAJ7368643.1"/>
    <property type="molecule type" value="Genomic_DNA"/>
</dbReference>
<feature type="domain" description="SCP" evidence="2">
    <location>
        <begin position="40"/>
        <end position="173"/>
    </location>
</feature>
<dbReference type="InterPro" id="IPR014044">
    <property type="entry name" value="CAP_dom"/>
</dbReference>
<evidence type="ECO:0000256" key="1">
    <source>
        <dbReference type="SAM" id="SignalP"/>
    </source>
</evidence>
<evidence type="ECO:0000313" key="3">
    <source>
        <dbReference type="EMBL" id="KAJ7368643.1"/>
    </source>
</evidence>
<dbReference type="InterPro" id="IPR035940">
    <property type="entry name" value="CAP_sf"/>
</dbReference>
<dbReference type="PRINTS" id="PR00837">
    <property type="entry name" value="V5TPXLIKE"/>
</dbReference>
<evidence type="ECO:0000313" key="4">
    <source>
        <dbReference type="Proteomes" id="UP001218218"/>
    </source>
</evidence>
<feature type="signal peptide" evidence="1">
    <location>
        <begin position="1"/>
        <end position="17"/>
    </location>
</feature>